<dbReference type="RefSeq" id="XP_030843036.1">
    <property type="nucleotide sequence ID" value="XM_030987176.1"/>
</dbReference>
<dbReference type="OrthoDB" id="10007527at2759"/>
<feature type="compositionally biased region" description="Basic and acidic residues" evidence="2">
    <location>
        <begin position="98"/>
        <end position="110"/>
    </location>
</feature>
<dbReference type="Proteomes" id="UP000007110">
    <property type="component" value="Unassembled WGS sequence"/>
</dbReference>
<dbReference type="SUPFAM" id="SSF57997">
    <property type="entry name" value="Tropomyosin"/>
    <property type="match status" value="2"/>
</dbReference>
<dbReference type="InParanoid" id="A0A7M7NXA0"/>
<keyword evidence="4" id="KW-1185">Reference proteome</keyword>
<sequence length="1128" mass="131319">MDHGVKVKMMMDGMNAELLKNGVGQNASSDEKLHVLWKLYLQAEADIKAGSQSMQSLHKKQAEEMKEVELYVENMRKLSEERETLTQEFEAENEELKEENQRLKNNKEKSNQEIQQLLRQEGFEDLAKSTASEAIAYFLVERTRLSDNIATERRKSLTNGSAKNQLEQFQKDRIGKLEKEKDHLEQERRQQMQRVKELEVELKMSKNRLEKEKEVHHKEVERVHKKADERLQSSSGDDAQLRESKRKLEQELTTMKYRMKTSEDEKEKIKQKVKELTESLDTERKRRSSYEGTIIKLKHLLDTNRKTISTIEEEKEALNVEKKSLEQKFELLRKDVQEFKAHEKQTVTKPEPTSTGDLSSFNLQEEIKRLQKQNKTCVSRLEETMISLESEKMKCRELERKLSTTEEKWELVVKRYRDNEKQLNNKLDILSHELDGSKTLLSNSQLDIFKLQAENKRILSDSSFEKDKYEDQLQVEQSILGKEVERHRETIGELEHLVDGLKKDRDVLAHELQAMISKEQKHKEWMGSMDLLGKENRELSDKKQVKFLSPRFRSSSPSVQSLESSLSKETYMQQELDIEKRKSRDLASRLKMSEHSGDALQGELGRRSAELFKHYDSSRDGQNKLEIELLAVRRELEMEKALAAKDKTNLNQTLERDELRLKDLETHLSTKNQEITQLRREVGRLSLDESRTGEKVNEETRRRSDVESRNKVLEEEMTKLWSQLKGMMDRLSEAEKSKHELESELTRLTNQYRHQEAAKDMHHAETVAVTTTLSKVQQRAQAAERKIPELQTELDQTSLRLQATEVHLKDFGALKVQLQDRHDEAVRLKSQIQDDKLQRSVMTQQIDDLRQQCKASRDIEDQLRKENQDLKDQLIGIQSKLYHAEDTSRSVNDKHNMSEQSRSSLLQQVGNLQAERDNLSQELARISAQLDAQIRKYQDHKNNTKIKMQQARDLFAKQKGMLGDSLMKLQEELKAARSELAATNHSHSTMDNKHQTLLAEHREHLTKFTELEEMVRDQSHGIGTQDYRIKFLERENGMLQERIDTLSKQRMALEKLVREYRLEKQKDEINRSIGGVPSYGGYPQPSIKTSLSSGMGNSVSSRSSVDLANGHHDGLLSKTNLTNGSDVH</sequence>
<dbReference type="Gene3D" id="1.10.287.1490">
    <property type="match status" value="1"/>
</dbReference>
<feature type="coiled-coil region" evidence="1">
    <location>
        <begin position="378"/>
        <end position="433"/>
    </location>
</feature>
<feature type="compositionally biased region" description="Basic and acidic residues" evidence="2">
    <location>
        <begin position="239"/>
        <end position="248"/>
    </location>
</feature>
<dbReference type="Pfam" id="PF15742">
    <property type="entry name" value="DUF4686"/>
    <property type="match status" value="1"/>
</dbReference>
<accession>A0A7M7NXA0</accession>
<protein>
    <submittedName>
        <fullName evidence="3">Uncharacterized protein</fullName>
    </submittedName>
</protein>
<feature type="region of interest" description="Disordered" evidence="2">
    <location>
        <begin position="208"/>
        <end position="248"/>
    </location>
</feature>
<proteinExistence type="predicted"/>
<feature type="compositionally biased region" description="Polar residues" evidence="2">
    <location>
        <begin position="1117"/>
        <end position="1128"/>
    </location>
</feature>
<evidence type="ECO:0000256" key="2">
    <source>
        <dbReference type="SAM" id="MobiDB-lite"/>
    </source>
</evidence>
<evidence type="ECO:0000313" key="4">
    <source>
        <dbReference type="Proteomes" id="UP000007110"/>
    </source>
</evidence>
<dbReference type="KEGG" id="spu:100888090"/>
<dbReference type="EnsemblMetazoa" id="XM_030987176">
    <property type="protein sequence ID" value="XP_030843036"/>
    <property type="gene ID" value="LOC100888090"/>
</dbReference>
<feature type="compositionally biased region" description="Basic and acidic residues" evidence="2">
    <location>
        <begin position="208"/>
        <end position="231"/>
    </location>
</feature>
<reference evidence="4" key="1">
    <citation type="submission" date="2015-02" db="EMBL/GenBank/DDBJ databases">
        <title>Genome sequencing for Strongylocentrotus purpuratus.</title>
        <authorList>
            <person name="Murali S."/>
            <person name="Liu Y."/>
            <person name="Vee V."/>
            <person name="English A."/>
            <person name="Wang M."/>
            <person name="Skinner E."/>
            <person name="Han Y."/>
            <person name="Muzny D.M."/>
            <person name="Worley K.C."/>
            <person name="Gibbs R.A."/>
        </authorList>
    </citation>
    <scope>NUCLEOTIDE SEQUENCE</scope>
</reference>
<evidence type="ECO:0000313" key="3">
    <source>
        <dbReference type="EnsemblMetazoa" id="XP_030843036"/>
    </source>
</evidence>
<dbReference type="InterPro" id="IPR031476">
    <property type="entry name" value="DUF4686"/>
</dbReference>
<feature type="coiled-coil region" evidence="1">
    <location>
        <begin position="1029"/>
        <end position="1063"/>
    </location>
</feature>
<feature type="compositionally biased region" description="Low complexity" evidence="2">
    <location>
        <begin position="1090"/>
        <end position="1104"/>
    </location>
</feature>
<dbReference type="PANTHER" id="PTHR34479:SF1">
    <property type="entry name" value="COILED-COIL DOMAIN-CONTAINING PROTEIN 30"/>
    <property type="match status" value="1"/>
</dbReference>
<dbReference type="GeneID" id="100888090"/>
<dbReference type="InterPro" id="IPR052825">
    <property type="entry name" value="CCD-Prefoldin_beta-like"/>
</dbReference>
<feature type="coiled-coil region" evidence="1">
    <location>
        <begin position="846"/>
        <end position="986"/>
    </location>
</feature>
<reference evidence="3" key="2">
    <citation type="submission" date="2021-01" db="UniProtKB">
        <authorList>
            <consortium name="EnsemblMetazoa"/>
        </authorList>
    </citation>
    <scope>IDENTIFICATION</scope>
</reference>
<keyword evidence="1" id="KW-0175">Coiled coil</keyword>
<feature type="region of interest" description="Disordered" evidence="2">
    <location>
        <begin position="689"/>
        <end position="710"/>
    </location>
</feature>
<name>A0A7M7NXA0_STRPU</name>
<evidence type="ECO:0000256" key="1">
    <source>
        <dbReference type="SAM" id="Coils"/>
    </source>
</evidence>
<dbReference type="PANTHER" id="PTHR34479">
    <property type="entry name" value="COILED-COIL DOMAIN-CONTAINING PROTEIN 30"/>
    <property type="match status" value="1"/>
</dbReference>
<dbReference type="OMA" id="ENYVDHI"/>
<dbReference type="AlphaFoldDB" id="A0A7M7NXA0"/>
<feature type="region of interest" description="Disordered" evidence="2">
    <location>
        <begin position="1071"/>
        <end position="1128"/>
    </location>
</feature>
<organism evidence="3 4">
    <name type="scientific">Strongylocentrotus purpuratus</name>
    <name type="common">Purple sea urchin</name>
    <dbReference type="NCBI Taxonomy" id="7668"/>
    <lineage>
        <taxon>Eukaryota</taxon>
        <taxon>Metazoa</taxon>
        <taxon>Echinodermata</taxon>
        <taxon>Eleutherozoa</taxon>
        <taxon>Echinozoa</taxon>
        <taxon>Echinoidea</taxon>
        <taxon>Euechinoidea</taxon>
        <taxon>Echinacea</taxon>
        <taxon>Camarodonta</taxon>
        <taxon>Echinidea</taxon>
        <taxon>Strongylocentrotidae</taxon>
        <taxon>Strongylocentrotus</taxon>
    </lineage>
</organism>
<feature type="region of interest" description="Disordered" evidence="2">
    <location>
        <begin position="89"/>
        <end position="110"/>
    </location>
</feature>